<keyword evidence="17" id="KW-1185">Reference proteome</keyword>
<evidence type="ECO:0000256" key="11">
    <source>
        <dbReference type="ARBA" id="ARBA00023180"/>
    </source>
</evidence>
<comment type="subcellular location">
    <subcellularLocation>
        <location evidence="2">Cell membrane</location>
        <topology evidence="2">Multi-pass membrane protein</topology>
    </subcellularLocation>
    <subcellularLocation>
        <location evidence="1">Early endosome</location>
    </subcellularLocation>
</comment>
<evidence type="ECO:0000313" key="16">
    <source>
        <dbReference type="Ensembl" id="ENSLLEP00000014539.1"/>
    </source>
</evidence>
<dbReference type="PRINTS" id="PR00657">
    <property type="entry name" value="CCCHEMOKINER"/>
</dbReference>
<keyword evidence="6 14" id="KW-1133">Transmembrane helix</keyword>
<dbReference type="AlphaFoldDB" id="A0A8C5PCN2"/>
<dbReference type="InterPro" id="IPR001277">
    <property type="entry name" value="CXCR4/ACKR2"/>
</dbReference>
<dbReference type="Ensembl" id="ENSLLET00000015108.1">
    <property type="protein sequence ID" value="ENSLLEP00000014539.1"/>
    <property type="gene ID" value="ENSLLEG00000009242.1"/>
</dbReference>
<dbReference type="PANTHER" id="PTHR10489">
    <property type="entry name" value="CELL ADHESION MOLECULE"/>
    <property type="match status" value="1"/>
</dbReference>
<dbReference type="GO" id="GO:0060326">
    <property type="term" value="P:cell chemotaxis"/>
    <property type="evidence" value="ECO:0007669"/>
    <property type="project" value="TreeGrafter"/>
</dbReference>
<dbReference type="FunFam" id="1.20.1070.10:FF:000035">
    <property type="entry name" value="C-C chemokine receptor type 6"/>
    <property type="match status" value="1"/>
</dbReference>
<feature type="transmembrane region" description="Helical" evidence="14">
    <location>
        <begin position="119"/>
        <end position="139"/>
    </location>
</feature>
<keyword evidence="3" id="KW-1003">Cell membrane</keyword>
<dbReference type="GO" id="GO:0005769">
    <property type="term" value="C:early endosome"/>
    <property type="evidence" value="ECO:0007669"/>
    <property type="project" value="UniProtKB-SubCell"/>
</dbReference>
<evidence type="ECO:0000256" key="2">
    <source>
        <dbReference type="ARBA" id="ARBA00004651"/>
    </source>
</evidence>
<dbReference type="GO" id="GO:0016493">
    <property type="term" value="F:C-C chemokine receptor activity"/>
    <property type="evidence" value="ECO:0007669"/>
    <property type="project" value="TreeGrafter"/>
</dbReference>
<keyword evidence="4 13" id="KW-0812">Transmembrane</keyword>
<feature type="transmembrane region" description="Helical" evidence="14">
    <location>
        <begin position="212"/>
        <end position="234"/>
    </location>
</feature>
<evidence type="ECO:0000313" key="17">
    <source>
        <dbReference type="Proteomes" id="UP000694569"/>
    </source>
</evidence>
<dbReference type="PRINTS" id="PR00237">
    <property type="entry name" value="GPCRRHODOPSN"/>
</dbReference>
<evidence type="ECO:0000259" key="15">
    <source>
        <dbReference type="PROSITE" id="PS50262"/>
    </source>
</evidence>
<dbReference type="PROSITE" id="PS50262">
    <property type="entry name" value="G_PROTEIN_RECEP_F1_2"/>
    <property type="match status" value="1"/>
</dbReference>
<accession>A0A8C5PCN2</accession>
<evidence type="ECO:0000256" key="6">
    <source>
        <dbReference type="ARBA" id="ARBA00022989"/>
    </source>
</evidence>
<keyword evidence="9" id="KW-1015">Disulfide bond</keyword>
<evidence type="ECO:0000256" key="3">
    <source>
        <dbReference type="ARBA" id="ARBA00022475"/>
    </source>
</evidence>
<organism evidence="16 17">
    <name type="scientific">Leptobrachium leishanense</name>
    <name type="common">Leishan spiny toad</name>
    <dbReference type="NCBI Taxonomy" id="445787"/>
    <lineage>
        <taxon>Eukaryota</taxon>
        <taxon>Metazoa</taxon>
        <taxon>Chordata</taxon>
        <taxon>Craniata</taxon>
        <taxon>Vertebrata</taxon>
        <taxon>Euteleostomi</taxon>
        <taxon>Amphibia</taxon>
        <taxon>Batrachia</taxon>
        <taxon>Anura</taxon>
        <taxon>Pelobatoidea</taxon>
        <taxon>Megophryidae</taxon>
        <taxon>Leptobrachium</taxon>
    </lineage>
</organism>
<reference evidence="16" key="2">
    <citation type="submission" date="2025-09" db="UniProtKB">
        <authorList>
            <consortium name="Ensembl"/>
        </authorList>
    </citation>
    <scope>IDENTIFICATION</scope>
</reference>
<dbReference type="InterPro" id="IPR050119">
    <property type="entry name" value="CCR1-9-like"/>
</dbReference>
<feature type="transmembrane region" description="Helical" evidence="14">
    <location>
        <begin position="290"/>
        <end position="313"/>
    </location>
</feature>
<sequence length="359" mass="40704">MEPNSTSGYLDDFTSDYYAASEYFHDLVEICNRREIHQFSQIFQPCIYTLVFLIGMAGNGLLLTTYIFSRKIKSMTDIYLINLAAADLLLLLTLPFTAVNAVQQWVFGNLMCKVVDGMYSINFFSGFLFLTSISVDRYIEIVQAVEAHRLRHKSIYYSKLVSVVVWLASVLLTLPQFIYSHSQLTDEGYVCSMIFPEDVTAVVKGISNFSQITFGFVTPFFVMVLCYSFIAKTLMSARSFEKHKALKVIISLVVVFVVFQLPYTLVMFLETTDLLKSAQMSCMVRKKKDLAFIITRSLAFIRCCLNPILYAFIGVKFRNDIFHLLKNVGCISRARYAKHCGSTKTCSTSVAGETSSFIL</sequence>
<dbReference type="PANTHER" id="PTHR10489:SF735">
    <property type="entry name" value="C-C CHEMOKINE RECEPTOR TYPE 10"/>
    <property type="match status" value="1"/>
</dbReference>
<evidence type="ECO:0000256" key="1">
    <source>
        <dbReference type="ARBA" id="ARBA00004412"/>
    </source>
</evidence>
<evidence type="ECO:0000256" key="7">
    <source>
        <dbReference type="ARBA" id="ARBA00023040"/>
    </source>
</evidence>
<dbReference type="SUPFAM" id="SSF81321">
    <property type="entry name" value="Family A G protein-coupled receptor-like"/>
    <property type="match status" value="1"/>
</dbReference>
<name>A0A8C5PCN2_9ANUR</name>
<reference evidence="16" key="1">
    <citation type="submission" date="2025-08" db="UniProtKB">
        <authorList>
            <consortium name="Ensembl"/>
        </authorList>
    </citation>
    <scope>IDENTIFICATION</scope>
</reference>
<dbReference type="GO" id="GO:0019957">
    <property type="term" value="F:C-C chemokine binding"/>
    <property type="evidence" value="ECO:0007669"/>
    <property type="project" value="TreeGrafter"/>
</dbReference>
<evidence type="ECO:0000256" key="5">
    <source>
        <dbReference type="ARBA" id="ARBA00022753"/>
    </source>
</evidence>
<evidence type="ECO:0000256" key="9">
    <source>
        <dbReference type="ARBA" id="ARBA00023157"/>
    </source>
</evidence>
<keyword evidence="10 13" id="KW-0675">Receptor</keyword>
<keyword evidence="11" id="KW-0325">Glycoprotein</keyword>
<keyword evidence="5" id="KW-0967">Endosome</keyword>
<comment type="similarity">
    <text evidence="13">Belongs to the G-protein coupled receptor 1 family.</text>
</comment>
<feature type="domain" description="G-protein coupled receptors family 1 profile" evidence="15">
    <location>
        <begin position="58"/>
        <end position="310"/>
    </location>
</feature>
<dbReference type="PRINTS" id="PR00645">
    <property type="entry name" value="CXCCHMKINER4"/>
</dbReference>
<evidence type="ECO:0000256" key="12">
    <source>
        <dbReference type="ARBA" id="ARBA00023224"/>
    </source>
</evidence>
<keyword evidence="8 14" id="KW-0472">Membrane</keyword>
<keyword evidence="7 13" id="KW-0297">G-protein coupled receptor</keyword>
<dbReference type="GO" id="GO:0006955">
    <property type="term" value="P:immune response"/>
    <property type="evidence" value="ECO:0007669"/>
    <property type="project" value="TreeGrafter"/>
</dbReference>
<dbReference type="CDD" id="cd15177">
    <property type="entry name" value="7tmA_CCR10"/>
    <property type="match status" value="1"/>
</dbReference>
<dbReference type="GO" id="GO:0009897">
    <property type="term" value="C:external side of plasma membrane"/>
    <property type="evidence" value="ECO:0007669"/>
    <property type="project" value="TreeGrafter"/>
</dbReference>
<evidence type="ECO:0000256" key="10">
    <source>
        <dbReference type="ARBA" id="ARBA00023170"/>
    </source>
</evidence>
<gene>
    <name evidence="16" type="primary">CCR10</name>
</gene>
<feature type="transmembrane region" description="Helical" evidence="14">
    <location>
        <begin position="47"/>
        <end position="68"/>
    </location>
</feature>
<evidence type="ECO:0000256" key="14">
    <source>
        <dbReference type="SAM" id="Phobius"/>
    </source>
</evidence>
<dbReference type="Proteomes" id="UP000694569">
    <property type="component" value="Unplaced"/>
</dbReference>
<evidence type="ECO:0000256" key="4">
    <source>
        <dbReference type="ARBA" id="ARBA00022692"/>
    </source>
</evidence>
<evidence type="ECO:0000256" key="13">
    <source>
        <dbReference type="RuleBase" id="RU000688"/>
    </source>
</evidence>
<feature type="transmembrane region" description="Helical" evidence="14">
    <location>
        <begin position="80"/>
        <end position="99"/>
    </location>
</feature>
<evidence type="ECO:0000256" key="8">
    <source>
        <dbReference type="ARBA" id="ARBA00023136"/>
    </source>
</evidence>
<dbReference type="GO" id="GO:0007204">
    <property type="term" value="P:positive regulation of cytosolic calcium ion concentration"/>
    <property type="evidence" value="ECO:0007669"/>
    <property type="project" value="TreeGrafter"/>
</dbReference>
<feature type="transmembrane region" description="Helical" evidence="14">
    <location>
        <begin position="160"/>
        <end position="179"/>
    </location>
</feature>
<dbReference type="InterPro" id="IPR000355">
    <property type="entry name" value="Chemokine_rcpt"/>
</dbReference>
<proteinExistence type="inferred from homology"/>
<protein>
    <submittedName>
        <fullName evidence="16">C-C motif chemokine receptor 10</fullName>
    </submittedName>
</protein>
<dbReference type="InterPro" id="IPR017452">
    <property type="entry name" value="GPCR_Rhodpsn_7TM"/>
</dbReference>
<feature type="transmembrane region" description="Helical" evidence="14">
    <location>
        <begin position="246"/>
        <end position="270"/>
    </location>
</feature>
<dbReference type="OrthoDB" id="9942559at2759"/>
<dbReference type="GO" id="GO:0019722">
    <property type="term" value="P:calcium-mediated signaling"/>
    <property type="evidence" value="ECO:0007669"/>
    <property type="project" value="TreeGrafter"/>
</dbReference>
<dbReference type="Gene3D" id="1.20.1070.10">
    <property type="entry name" value="Rhodopsin 7-helix transmembrane proteins"/>
    <property type="match status" value="1"/>
</dbReference>
<dbReference type="InterPro" id="IPR000276">
    <property type="entry name" value="GPCR_Rhodpsn"/>
</dbReference>
<dbReference type="GeneTree" id="ENSGT01030000234667"/>
<dbReference type="PROSITE" id="PS00237">
    <property type="entry name" value="G_PROTEIN_RECEP_F1_1"/>
    <property type="match status" value="1"/>
</dbReference>
<keyword evidence="12 13" id="KW-0807">Transducer</keyword>
<dbReference type="Pfam" id="PF00001">
    <property type="entry name" value="7tm_1"/>
    <property type="match status" value="1"/>
</dbReference>